<dbReference type="InterPro" id="IPR003587">
    <property type="entry name" value="Hint_dom_N"/>
</dbReference>
<dbReference type="Pfam" id="PF14440">
    <property type="entry name" value="XOO_2897-deam"/>
    <property type="match status" value="1"/>
</dbReference>
<sequence>MIRRVLGVVLAGVLLLSGTPAVADPPVHLDAPAAPALLSPGPQYPAGLNSRIVAYDQRASALPQQARQLNAEEQALNQRERTYQGKLDGYNSRGAAAKQRLDSIDQRGTALKQRIDAHNAAPHQFLLPQQAAQSRAYDAEASQLRGEQAQLTSELDQLRTEKSALDSEKSQLDSESSQLRDAKQQHDDQARTWQDQDRQLRAEGLRLLGEMAAAQAHPPVSAAPPRVSGGDALRPPARAEQARDTGGDRASPVADTAALRDYAAKNGVDVIPRQVTARLAPDSVAKLPPGSTQLSGVFDGLARKLDGNYTALETQPAAVERGAGQRAFDDAIRHGGRAEVLLDGERVTVDEVRQAPSPAAARPADCPAPNSFVPGTLVVLADGTTRPIERVGPGTLVRATDPVTGTTSGKPVLSRITGEGRKLLERVTVTDGTRGGVLTATSGHPFWDPARRAWVEARDLRAGEPLSGGLRVAETVPYPAFLTVHNLVVADVHTYWVAADGLLVLVHNGCDGQIGYNSDEISHVAYTARVARGLEFRPGRNVAVARVPGLGDPKTGDFVVGVSKSVEKGTKWHAEDDILDQLAAKGIDPKKITEFYSERKPCAACGPMLDDALAPGTPVKWSVYYDQNSAVRKAAKEILAMFILQAGGR</sequence>
<evidence type="ECO:0000256" key="2">
    <source>
        <dbReference type="SAM" id="SignalP"/>
    </source>
</evidence>
<evidence type="ECO:0000313" key="4">
    <source>
        <dbReference type="EMBL" id="WIV55729.1"/>
    </source>
</evidence>
<accession>A0ABY8XJD6</accession>
<proteinExistence type="predicted"/>
<dbReference type="InterPro" id="IPR032722">
    <property type="entry name" value="Deaminase_XOO_2897"/>
</dbReference>
<evidence type="ECO:0000313" key="5">
    <source>
        <dbReference type="Proteomes" id="UP001227101"/>
    </source>
</evidence>
<feature type="compositionally biased region" description="Low complexity" evidence="1">
    <location>
        <begin position="215"/>
        <end position="225"/>
    </location>
</feature>
<feature type="chain" id="PRO_5046998892" evidence="2">
    <location>
        <begin position="24"/>
        <end position="649"/>
    </location>
</feature>
<reference evidence="4 5" key="1">
    <citation type="submission" date="2023-06" db="EMBL/GenBank/DDBJ databases">
        <authorList>
            <person name="Oyuntsetseg B."/>
            <person name="Kim S.B."/>
        </authorList>
    </citation>
    <scope>NUCLEOTIDE SEQUENCE [LARGE SCALE GENOMIC DNA]</scope>
    <source>
        <strain evidence="4 5">2-2</strain>
    </source>
</reference>
<gene>
    <name evidence="4" type="ORF">QP939_44130</name>
</gene>
<feature type="region of interest" description="Disordered" evidence="1">
    <location>
        <begin position="137"/>
        <end position="195"/>
    </location>
</feature>
<feature type="signal peptide" evidence="2">
    <location>
        <begin position="1"/>
        <end position="23"/>
    </location>
</feature>
<feature type="compositionally biased region" description="Basic and acidic residues" evidence="1">
    <location>
        <begin position="156"/>
        <end position="195"/>
    </location>
</feature>
<dbReference type="Proteomes" id="UP001227101">
    <property type="component" value="Chromosome"/>
</dbReference>
<dbReference type="Gene3D" id="1.10.287.1490">
    <property type="match status" value="1"/>
</dbReference>
<keyword evidence="5" id="KW-1185">Reference proteome</keyword>
<dbReference type="Gene3D" id="2.170.16.10">
    <property type="entry name" value="Hedgehog/Intein (Hint) domain"/>
    <property type="match status" value="1"/>
</dbReference>
<feature type="domain" description="Hint" evidence="3">
    <location>
        <begin position="369"/>
        <end position="470"/>
    </location>
</feature>
<dbReference type="EMBL" id="CP127173">
    <property type="protein sequence ID" value="WIV55729.1"/>
    <property type="molecule type" value="Genomic_DNA"/>
</dbReference>
<name>A0ABY8XJD6_9PSEU</name>
<keyword evidence="2" id="KW-0732">Signal</keyword>
<dbReference type="CDD" id="cd00081">
    <property type="entry name" value="Hint"/>
    <property type="match status" value="1"/>
</dbReference>
<dbReference type="SUPFAM" id="SSF51294">
    <property type="entry name" value="Hedgehog/intein (Hint) domain"/>
    <property type="match status" value="1"/>
</dbReference>
<dbReference type="RefSeq" id="WP_285452790.1">
    <property type="nucleotide sequence ID" value="NZ_CP127173.1"/>
</dbReference>
<dbReference type="SMART" id="SM00306">
    <property type="entry name" value="HintN"/>
    <property type="match status" value="1"/>
</dbReference>
<dbReference type="Pfam" id="PF07591">
    <property type="entry name" value="PT-HINT"/>
    <property type="match status" value="1"/>
</dbReference>
<protein>
    <submittedName>
        <fullName evidence="4">Nucleic acid/nucleotide deaminase domain-containing protein</fullName>
    </submittedName>
</protein>
<feature type="region of interest" description="Disordered" evidence="1">
    <location>
        <begin position="215"/>
        <end position="253"/>
    </location>
</feature>
<evidence type="ECO:0000256" key="1">
    <source>
        <dbReference type="SAM" id="MobiDB-lite"/>
    </source>
</evidence>
<evidence type="ECO:0000259" key="3">
    <source>
        <dbReference type="SMART" id="SM00306"/>
    </source>
</evidence>
<dbReference type="InterPro" id="IPR036844">
    <property type="entry name" value="Hint_dom_sf"/>
</dbReference>
<organism evidence="4 5">
    <name type="scientific">Amycolatopsis nalaikhensis</name>
    <dbReference type="NCBI Taxonomy" id="715472"/>
    <lineage>
        <taxon>Bacteria</taxon>
        <taxon>Bacillati</taxon>
        <taxon>Actinomycetota</taxon>
        <taxon>Actinomycetes</taxon>
        <taxon>Pseudonocardiales</taxon>
        <taxon>Pseudonocardiaceae</taxon>
        <taxon>Amycolatopsis</taxon>
    </lineage>
</organism>